<dbReference type="KEGG" id="sphe:GFH32_04855"/>
<comment type="similarity">
    <text evidence="1">Belongs to the ROK (NagC/XylR) family.</text>
</comment>
<dbReference type="CDD" id="cd23763">
    <property type="entry name" value="ASKHA_ATPase_ROK"/>
    <property type="match status" value="1"/>
</dbReference>
<dbReference type="PANTHER" id="PTHR18964:SF149">
    <property type="entry name" value="BIFUNCTIONAL UDP-N-ACETYLGLUCOSAMINE 2-EPIMERASE_N-ACETYLMANNOSAMINE KINASE"/>
    <property type="match status" value="1"/>
</dbReference>
<dbReference type="PROSITE" id="PS51257">
    <property type="entry name" value="PROKAR_LIPOPROTEIN"/>
    <property type="match status" value="1"/>
</dbReference>
<gene>
    <name evidence="2" type="ORF">GFH32_04855</name>
</gene>
<protein>
    <submittedName>
        <fullName evidence="2">ROK family protein</fullName>
    </submittedName>
</protein>
<reference evidence="2 3" key="1">
    <citation type="submission" date="2019-10" db="EMBL/GenBank/DDBJ databases">
        <authorList>
            <person name="Dong K."/>
        </authorList>
    </citation>
    <scope>NUCLEOTIDE SEQUENCE [LARGE SCALE GENOMIC DNA]</scope>
    <source>
        <strain evidence="3">dk4302</strain>
    </source>
</reference>
<name>A0A5Q0QET5_9SPHI</name>
<evidence type="ECO:0000256" key="1">
    <source>
        <dbReference type="ARBA" id="ARBA00006479"/>
    </source>
</evidence>
<dbReference type="Proteomes" id="UP000326921">
    <property type="component" value="Chromosome"/>
</dbReference>
<dbReference type="Gene3D" id="3.30.420.40">
    <property type="match status" value="2"/>
</dbReference>
<evidence type="ECO:0000313" key="2">
    <source>
        <dbReference type="EMBL" id="QGA25690.1"/>
    </source>
</evidence>
<organism evidence="2 3">
    <name type="scientific">Sphingobacterium zhuxiongii</name>
    <dbReference type="NCBI Taxonomy" id="2662364"/>
    <lineage>
        <taxon>Bacteria</taxon>
        <taxon>Pseudomonadati</taxon>
        <taxon>Bacteroidota</taxon>
        <taxon>Sphingobacteriia</taxon>
        <taxon>Sphingobacteriales</taxon>
        <taxon>Sphingobacteriaceae</taxon>
        <taxon>Sphingobacterium</taxon>
    </lineage>
</organism>
<dbReference type="PANTHER" id="PTHR18964">
    <property type="entry name" value="ROK (REPRESSOR, ORF, KINASE) FAMILY"/>
    <property type="match status" value="1"/>
</dbReference>
<evidence type="ECO:0000313" key="3">
    <source>
        <dbReference type="Proteomes" id="UP000326921"/>
    </source>
</evidence>
<proteinExistence type="inferred from homology"/>
<dbReference type="SUPFAM" id="SSF53067">
    <property type="entry name" value="Actin-like ATPase domain"/>
    <property type="match status" value="1"/>
</dbReference>
<sequence>MKLIIMPSNQLILSCDIGGTHITSAIVDSSNWTILEDTITRSHVDSQAEAKTILLAWTSNMKTCLAKNESTVESIGIAAPGPFDYEKGIPLMKGQSKYDDLYQMEVTEPIKALIGASPLKIRYINDAAAFLQGEVYGCGLETETCILGITLGTGLGSAVWNNGEKAFDADLWNSPYQEGIFEEYLVTRWFVKRFKELTSIEETGLREILEKHETRIETQQLLQEYRDHLLDFLLFFSNKYHCHHFIIGGNISKAWTKIFPDESALKNYNIIIGKFQEQAAIIGAASLFSS</sequence>
<dbReference type="AlphaFoldDB" id="A0A5Q0QET5"/>
<dbReference type="InterPro" id="IPR043129">
    <property type="entry name" value="ATPase_NBD"/>
</dbReference>
<dbReference type="EMBL" id="CP045652">
    <property type="protein sequence ID" value="QGA25690.1"/>
    <property type="molecule type" value="Genomic_DNA"/>
</dbReference>
<dbReference type="RefSeq" id="WP_153510010.1">
    <property type="nucleotide sequence ID" value="NZ_CP045652.1"/>
</dbReference>
<keyword evidence="3" id="KW-1185">Reference proteome</keyword>
<dbReference type="InterPro" id="IPR000600">
    <property type="entry name" value="ROK"/>
</dbReference>
<dbReference type="Pfam" id="PF00480">
    <property type="entry name" value="ROK"/>
    <property type="match status" value="1"/>
</dbReference>
<accession>A0A5Q0QET5</accession>